<accession>A0A6L5YQF6</accession>
<dbReference type="GO" id="GO:0016020">
    <property type="term" value="C:membrane"/>
    <property type="evidence" value="ECO:0007669"/>
    <property type="project" value="InterPro"/>
</dbReference>
<feature type="transmembrane region" description="Helical" evidence="3">
    <location>
        <begin position="41"/>
        <end position="61"/>
    </location>
</feature>
<gene>
    <name evidence="5" type="ORF">FYJ75_04790</name>
</gene>
<dbReference type="RefSeq" id="WP_154429318.1">
    <property type="nucleotide sequence ID" value="NZ_VUNI01000005.1"/>
</dbReference>
<protein>
    <recommendedName>
        <fullName evidence="4">Methyl-accepting transducer domain-containing protein</fullName>
    </recommendedName>
</protein>
<dbReference type="Gene3D" id="1.10.287.950">
    <property type="entry name" value="Methyl-accepting chemotaxis protein"/>
    <property type="match status" value="1"/>
</dbReference>
<comment type="caution">
    <text evidence="5">The sequence shown here is derived from an EMBL/GenBank/DDBJ whole genome shotgun (WGS) entry which is preliminary data.</text>
</comment>
<evidence type="ECO:0000256" key="1">
    <source>
        <dbReference type="ARBA" id="ARBA00023224"/>
    </source>
</evidence>
<dbReference type="SMART" id="SM00283">
    <property type="entry name" value="MA"/>
    <property type="match status" value="1"/>
</dbReference>
<keyword evidence="6" id="KW-1185">Reference proteome</keyword>
<evidence type="ECO:0000313" key="6">
    <source>
        <dbReference type="Proteomes" id="UP000474024"/>
    </source>
</evidence>
<dbReference type="AlphaFoldDB" id="A0A6L5YQF6"/>
<dbReference type="InterPro" id="IPR004089">
    <property type="entry name" value="MCPsignal_dom"/>
</dbReference>
<organism evidence="5 6">
    <name type="scientific">Roseburia porci</name>
    <dbReference type="NCBI Taxonomy" id="2605790"/>
    <lineage>
        <taxon>Bacteria</taxon>
        <taxon>Bacillati</taxon>
        <taxon>Bacillota</taxon>
        <taxon>Clostridia</taxon>
        <taxon>Lachnospirales</taxon>
        <taxon>Lachnospiraceae</taxon>
        <taxon>Roseburia</taxon>
    </lineage>
</organism>
<keyword evidence="3" id="KW-1133">Transmembrane helix</keyword>
<name>A0A6L5YQF6_9FIRM</name>
<keyword evidence="3" id="KW-0812">Transmembrane</keyword>
<evidence type="ECO:0000256" key="2">
    <source>
        <dbReference type="PROSITE-ProRule" id="PRU00284"/>
    </source>
</evidence>
<feature type="domain" description="Methyl-accepting transducer" evidence="4">
    <location>
        <begin position="206"/>
        <end position="442"/>
    </location>
</feature>
<proteinExistence type="predicted"/>
<dbReference type="GO" id="GO:0007165">
    <property type="term" value="P:signal transduction"/>
    <property type="evidence" value="ECO:0007669"/>
    <property type="project" value="UniProtKB-KW"/>
</dbReference>
<dbReference type="Proteomes" id="UP000474024">
    <property type="component" value="Unassembled WGS sequence"/>
</dbReference>
<dbReference type="PANTHER" id="PTHR32089">
    <property type="entry name" value="METHYL-ACCEPTING CHEMOTAXIS PROTEIN MCPB"/>
    <property type="match status" value="1"/>
</dbReference>
<dbReference type="PANTHER" id="PTHR32089:SF112">
    <property type="entry name" value="LYSOZYME-LIKE PROTEIN-RELATED"/>
    <property type="match status" value="1"/>
</dbReference>
<evidence type="ECO:0000259" key="4">
    <source>
        <dbReference type="PROSITE" id="PS50111"/>
    </source>
</evidence>
<sequence length="490" mass="52822">MNLEKKQLIDKNRAAFFAGLLIECSLIITAIVSLVTGRNGTAAVVRLIVGIAAIVVNGAAIGKLKDSVIYRHVCSSSMILVFLTALFTAEVSYMYAYVFPIAILVMIYADAKLSIAGALVASIATIVYEIVSLNRQFVDIEELVFETSMVLIACVLAMIITVMLKTHGKENMEAVEEQAQKQTKTAEKIVDLAEQLNQKFESAKGVSERLNDTMKTSHDAVSEIAESTHMNADAINQQTSQTSGIQESIESVGQEARNMGEISERTNSNVASGVDMIEQLKNQAAQVAQINKETGVTTQQLNDSIKDVEAITDTILGISDQTNLLALNASIEAARAGEAGKGFAVVADEIRKLSEDTRKATEEISQIIEKLIKDADNAAQSMTKSSEYAEKQNELISETGAKLSDIKNDTDALYKGVHEVNASVDSIISANSIIMDSITNLSATGEEVAASTDTALSISDSAVSALKDMNYLLYEIHEISDKMENIADNK</sequence>
<reference evidence="5 6" key="1">
    <citation type="submission" date="2019-08" db="EMBL/GenBank/DDBJ databases">
        <title>In-depth cultivation of the pig gut microbiome towards novel bacterial diversity and tailored functional studies.</title>
        <authorList>
            <person name="Wylensek D."/>
            <person name="Hitch T.C.A."/>
            <person name="Clavel T."/>
        </authorList>
    </citation>
    <scope>NUCLEOTIDE SEQUENCE [LARGE SCALE GENOMIC DNA]</scope>
    <source>
        <strain evidence="5 6">MUC/MUC-530-WT-4D</strain>
    </source>
</reference>
<keyword evidence="3" id="KW-0472">Membrane</keyword>
<keyword evidence="1 2" id="KW-0807">Transducer</keyword>
<dbReference type="PROSITE" id="PS50111">
    <property type="entry name" value="CHEMOTAXIS_TRANSDUC_2"/>
    <property type="match status" value="1"/>
</dbReference>
<dbReference type="Pfam" id="PF00015">
    <property type="entry name" value="MCPsignal"/>
    <property type="match status" value="1"/>
</dbReference>
<dbReference type="SUPFAM" id="SSF58104">
    <property type="entry name" value="Methyl-accepting chemotaxis protein (MCP) signaling domain"/>
    <property type="match status" value="1"/>
</dbReference>
<feature type="transmembrane region" description="Helical" evidence="3">
    <location>
        <begin position="14"/>
        <end position="35"/>
    </location>
</feature>
<dbReference type="EMBL" id="VUNI01000005">
    <property type="protein sequence ID" value="MST74352.1"/>
    <property type="molecule type" value="Genomic_DNA"/>
</dbReference>
<feature type="transmembrane region" description="Helical" evidence="3">
    <location>
        <begin position="114"/>
        <end position="131"/>
    </location>
</feature>
<feature type="transmembrane region" description="Helical" evidence="3">
    <location>
        <begin position="143"/>
        <end position="164"/>
    </location>
</feature>
<evidence type="ECO:0000256" key="3">
    <source>
        <dbReference type="SAM" id="Phobius"/>
    </source>
</evidence>
<evidence type="ECO:0000313" key="5">
    <source>
        <dbReference type="EMBL" id="MST74352.1"/>
    </source>
</evidence>